<dbReference type="KEGG" id="hch:HCH_03502"/>
<dbReference type="InterPro" id="IPR029787">
    <property type="entry name" value="Nucleotide_cyclase"/>
</dbReference>
<name>Q2SGH6_HAHCH</name>
<feature type="domain" description="GGDEF" evidence="1">
    <location>
        <begin position="1"/>
        <end position="82"/>
    </location>
</feature>
<dbReference type="STRING" id="349521.HCH_03502"/>
<organism evidence="2 3">
    <name type="scientific">Hahella chejuensis (strain KCTC 2396)</name>
    <dbReference type="NCBI Taxonomy" id="349521"/>
    <lineage>
        <taxon>Bacteria</taxon>
        <taxon>Pseudomonadati</taxon>
        <taxon>Pseudomonadota</taxon>
        <taxon>Gammaproteobacteria</taxon>
        <taxon>Oceanospirillales</taxon>
        <taxon>Hahellaceae</taxon>
        <taxon>Hahella</taxon>
    </lineage>
</organism>
<protein>
    <submittedName>
        <fullName evidence="2">FOG: GGDEF domain</fullName>
    </submittedName>
</protein>
<evidence type="ECO:0000313" key="2">
    <source>
        <dbReference type="EMBL" id="ABC30248.1"/>
    </source>
</evidence>
<dbReference type="PROSITE" id="PS50887">
    <property type="entry name" value="GGDEF"/>
    <property type="match status" value="1"/>
</dbReference>
<dbReference type="OrthoDB" id="5623169at2"/>
<reference evidence="2 3" key="1">
    <citation type="journal article" date="2005" name="Nucleic Acids Res.">
        <title>Genomic blueprint of Hahella chejuensis, a marine microbe producing an algicidal agent.</title>
        <authorList>
            <person name="Jeong H."/>
            <person name="Yim J.H."/>
            <person name="Lee C."/>
            <person name="Choi S.-H."/>
            <person name="Park Y.K."/>
            <person name="Yoon S.H."/>
            <person name="Hur C.-G."/>
            <person name="Kang H.-Y."/>
            <person name="Kim D."/>
            <person name="Lee H.H."/>
            <person name="Park K.H."/>
            <person name="Park S.-H."/>
            <person name="Park H.-S."/>
            <person name="Lee H.K."/>
            <person name="Oh T.K."/>
            <person name="Kim J.F."/>
        </authorList>
    </citation>
    <scope>NUCLEOTIDE SEQUENCE [LARGE SCALE GENOMIC DNA]</scope>
    <source>
        <strain evidence="2 3">KCTC 2396</strain>
    </source>
</reference>
<keyword evidence="3" id="KW-1185">Reference proteome</keyword>
<dbReference type="AlphaFoldDB" id="Q2SGH6"/>
<dbReference type="PANTHER" id="PTHR46663:SF2">
    <property type="entry name" value="GGDEF DOMAIN-CONTAINING PROTEIN"/>
    <property type="match status" value="1"/>
</dbReference>
<dbReference type="EMBL" id="CP000155">
    <property type="protein sequence ID" value="ABC30248.1"/>
    <property type="molecule type" value="Genomic_DNA"/>
</dbReference>
<sequence length="82" mass="8933">MLIPDLQRREHAGVIAHQIIKTLSMPVTVTSNDGSEVEVYIGASIGVASYPQNGDDPEALLRNADAAMYQIKRKGKNNYGYA</sequence>
<dbReference type="InterPro" id="IPR043128">
    <property type="entry name" value="Rev_trsase/Diguanyl_cyclase"/>
</dbReference>
<dbReference type="Pfam" id="PF00990">
    <property type="entry name" value="GGDEF"/>
    <property type="match status" value="1"/>
</dbReference>
<dbReference type="NCBIfam" id="TIGR00254">
    <property type="entry name" value="GGDEF"/>
    <property type="match status" value="1"/>
</dbReference>
<evidence type="ECO:0000313" key="3">
    <source>
        <dbReference type="Proteomes" id="UP000000238"/>
    </source>
</evidence>
<proteinExistence type="predicted"/>
<dbReference type="eggNOG" id="COG3706">
    <property type="taxonomic scope" value="Bacteria"/>
</dbReference>
<gene>
    <name evidence="2" type="ordered locus">HCH_03502</name>
</gene>
<dbReference type="Proteomes" id="UP000000238">
    <property type="component" value="Chromosome"/>
</dbReference>
<dbReference type="InterPro" id="IPR000160">
    <property type="entry name" value="GGDEF_dom"/>
</dbReference>
<evidence type="ECO:0000259" key="1">
    <source>
        <dbReference type="PROSITE" id="PS50887"/>
    </source>
</evidence>
<dbReference type="PANTHER" id="PTHR46663">
    <property type="entry name" value="DIGUANYLATE CYCLASE DGCT-RELATED"/>
    <property type="match status" value="1"/>
</dbReference>
<accession>Q2SGH6</accession>
<dbReference type="Gene3D" id="3.30.70.270">
    <property type="match status" value="1"/>
</dbReference>
<dbReference type="SUPFAM" id="SSF55073">
    <property type="entry name" value="Nucleotide cyclase"/>
    <property type="match status" value="1"/>
</dbReference>
<dbReference type="HOGENOM" id="CLU_2553524_0_0_6"/>
<dbReference type="InterPro" id="IPR052163">
    <property type="entry name" value="DGC-Regulatory_Protein"/>
</dbReference>